<reference evidence="1 2" key="2">
    <citation type="submission" date="2021-10" db="EMBL/GenBank/DDBJ databases">
        <authorList>
            <person name="Piombo E."/>
        </authorList>
    </citation>
    <scope>NUCLEOTIDE SEQUENCE [LARGE SCALE GENOMIC DNA]</scope>
</reference>
<dbReference type="EMBL" id="CABFOC020000051">
    <property type="protein sequence ID" value="CAH0054661.1"/>
    <property type="molecule type" value="Genomic_DNA"/>
</dbReference>
<reference evidence="2" key="1">
    <citation type="submission" date="2019-06" db="EMBL/GenBank/DDBJ databases">
        <authorList>
            <person name="Broberg M."/>
        </authorList>
    </citation>
    <scope>NUCLEOTIDE SEQUENCE [LARGE SCALE GENOMIC DNA]</scope>
</reference>
<protein>
    <submittedName>
        <fullName evidence="1">Uncharacterized protein</fullName>
    </submittedName>
</protein>
<dbReference type="OrthoDB" id="5159969at2759"/>
<name>A0A9N9ZFR4_9HYPO</name>
<accession>A0A9N9ZFR4</accession>
<sequence>MDDERSHLLFVSPRGEEHKFEHPGGIPDVLDESGRQLYMDSFILFALPIDLDTVRRLRLRSLTEILIHYTRSRRHWVASDVLGVQVDKLMWFITENTPKDQSIPSFPWELPDMSCSKAPSFVYDSWRKKMGLPCRYPEELDEASTDLKLLNVRRASTIANVKALLEEQHLWQWHNTRATIPTAPDQDDQSGGSD</sequence>
<gene>
    <name evidence="1" type="ORF">CSOL1703_00016730</name>
</gene>
<dbReference type="AlphaFoldDB" id="A0A9N9ZFR4"/>
<organism evidence="1 2">
    <name type="scientific">Clonostachys solani</name>
    <dbReference type="NCBI Taxonomy" id="160281"/>
    <lineage>
        <taxon>Eukaryota</taxon>
        <taxon>Fungi</taxon>
        <taxon>Dikarya</taxon>
        <taxon>Ascomycota</taxon>
        <taxon>Pezizomycotina</taxon>
        <taxon>Sordariomycetes</taxon>
        <taxon>Hypocreomycetidae</taxon>
        <taxon>Hypocreales</taxon>
        <taxon>Bionectriaceae</taxon>
        <taxon>Clonostachys</taxon>
    </lineage>
</organism>
<comment type="caution">
    <text evidence="1">The sequence shown here is derived from an EMBL/GenBank/DDBJ whole genome shotgun (WGS) entry which is preliminary data.</text>
</comment>
<keyword evidence="2" id="KW-1185">Reference proteome</keyword>
<dbReference type="Proteomes" id="UP000775872">
    <property type="component" value="Unassembled WGS sequence"/>
</dbReference>
<evidence type="ECO:0000313" key="1">
    <source>
        <dbReference type="EMBL" id="CAH0054661.1"/>
    </source>
</evidence>
<proteinExistence type="predicted"/>
<evidence type="ECO:0000313" key="2">
    <source>
        <dbReference type="Proteomes" id="UP000775872"/>
    </source>
</evidence>